<gene>
    <name evidence="1" type="ORF">HMH01_15830</name>
</gene>
<dbReference type="EMBL" id="JABFBC010000003">
    <property type="protein sequence ID" value="NNU81907.1"/>
    <property type="molecule type" value="Genomic_DNA"/>
</dbReference>
<proteinExistence type="predicted"/>
<reference evidence="1 2" key="1">
    <citation type="submission" date="2020-05" db="EMBL/GenBank/DDBJ databases">
        <title>Gimesia benthica sp. nov., a novel planctomycete isolated from a deep-sea water sample of the Northwest Indian Ocean.</title>
        <authorList>
            <person name="Wang J."/>
            <person name="Ruan C."/>
            <person name="Song L."/>
            <person name="Zhu Y."/>
            <person name="Li A."/>
            <person name="Zheng X."/>
            <person name="Wang L."/>
            <person name="Lu Z."/>
            <person name="Huang Y."/>
            <person name="Du W."/>
            <person name="Zhou Y."/>
            <person name="Huang L."/>
            <person name="Dai X."/>
        </authorList>
    </citation>
    <scope>NUCLEOTIDE SEQUENCE [LARGE SCALE GENOMIC DNA]</scope>
    <source>
        <strain evidence="1 2">YYQ-30</strain>
    </source>
</reference>
<keyword evidence="2" id="KW-1185">Reference proteome</keyword>
<protein>
    <submittedName>
        <fullName evidence="1">Head-tail adaptor protein</fullName>
    </submittedName>
</protein>
<dbReference type="InterPro" id="IPR038666">
    <property type="entry name" value="SSP1_head-tail_sf"/>
</dbReference>
<name>A0A849L760_9RHOB</name>
<accession>A0A849L760</accession>
<evidence type="ECO:0000313" key="2">
    <source>
        <dbReference type="Proteomes" id="UP000572377"/>
    </source>
</evidence>
<dbReference type="Proteomes" id="UP000572377">
    <property type="component" value="Unassembled WGS sequence"/>
</dbReference>
<evidence type="ECO:0000313" key="1">
    <source>
        <dbReference type="EMBL" id="NNU81907.1"/>
    </source>
</evidence>
<dbReference type="Pfam" id="PF05521">
    <property type="entry name" value="Phage_HCP"/>
    <property type="match status" value="1"/>
</dbReference>
<organism evidence="1 2">
    <name type="scientific">Halovulum dunhuangense</name>
    <dbReference type="NCBI Taxonomy" id="1505036"/>
    <lineage>
        <taxon>Bacteria</taxon>
        <taxon>Pseudomonadati</taxon>
        <taxon>Pseudomonadota</taxon>
        <taxon>Alphaproteobacteria</taxon>
        <taxon>Rhodobacterales</taxon>
        <taxon>Paracoccaceae</taxon>
        <taxon>Halovulum</taxon>
    </lineage>
</organism>
<dbReference type="AlphaFoldDB" id="A0A849L760"/>
<dbReference type="InterPro" id="IPR008767">
    <property type="entry name" value="Phage_SPP1_head-tail_adaptor"/>
</dbReference>
<dbReference type="RefSeq" id="WP_171326762.1">
    <property type="nucleotide sequence ID" value="NZ_JABFBC010000003.1"/>
</dbReference>
<sequence length="112" mass="12364">MSAARMWRRLVLEAPERIPDGMGGWDVSWAMRGTLWAEMAPRGGARIAEGGQVLGVQGWRITLRGVPVASPRRPRPGDRLREGLRVYVLQSVAETGPRGRYLTCLAEEGRPA</sequence>
<dbReference type="Gene3D" id="2.40.10.270">
    <property type="entry name" value="Bacteriophage SPP1 head-tail adaptor protein"/>
    <property type="match status" value="1"/>
</dbReference>
<comment type="caution">
    <text evidence="1">The sequence shown here is derived from an EMBL/GenBank/DDBJ whole genome shotgun (WGS) entry which is preliminary data.</text>
</comment>